<keyword evidence="2 6" id="KW-0805">Transcription regulation</keyword>
<dbReference type="SUPFAM" id="SSF88946">
    <property type="entry name" value="Sigma2 domain of RNA polymerase sigma factors"/>
    <property type="match status" value="1"/>
</dbReference>
<gene>
    <name evidence="10" type="ORF">GTZ93_13665</name>
</gene>
<evidence type="ECO:0000313" key="11">
    <source>
        <dbReference type="Proteomes" id="UP000537825"/>
    </source>
</evidence>
<protein>
    <recommendedName>
        <fullName evidence="6">RNA polymerase sigma factor</fullName>
    </recommendedName>
</protein>
<keyword evidence="4 6" id="KW-0238">DNA-binding</keyword>
<dbReference type="PANTHER" id="PTHR30376:SF3">
    <property type="entry name" value="RNA POLYMERASE SIGMA FACTOR RPOH"/>
    <property type="match status" value="1"/>
</dbReference>
<dbReference type="NCBIfam" id="NF005143">
    <property type="entry name" value="PRK06596.1"/>
    <property type="match status" value="1"/>
</dbReference>
<accession>A0A7X5BU56</accession>
<dbReference type="Gene3D" id="1.20.140.160">
    <property type="match status" value="1"/>
</dbReference>
<dbReference type="Pfam" id="PF00140">
    <property type="entry name" value="Sigma70_r1_2"/>
    <property type="match status" value="1"/>
</dbReference>
<dbReference type="SUPFAM" id="SSF88659">
    <property type="entry name" value="Sigma3 and sigma4 domains of RNA polymerase sigma factors"/>
    <property type="match status" value="1"/>
</dbReference>
<evidence type="ECO:0000256" key="7">
    <source>
        <dbReference type="SAM" id="MobiDB-lite"/>
    </source>
</evidence>
<evidence type="ECO:0000256" key="3">
    <source>
        <dbReference type="ARBA" id="ARBA00023082"/>
    </source>
</evidence>
<name>A0A7X5BU56_9BACT</name>
<dbReference type="Pfam" id="PF04542">
    <property type="entry name" value="Sigma70_r2"/>
    <property type="match status" value="1"/>
</dbReference>
<keyword evidence="3 6" id="KW-0731">Sigma factor</keyword>
<dbReference type="InterPro" id="IPR007627">
    <property type="entry name" value="RNA_pol_sigma70_r2"/>
</dbReference>
<keyword evidence="5 6" id="KW-0804">Transcription</keyword>
<evidence type="ECO:0000256" key="6">
    <source>
        <dbReference type="RuleBase" id="RU362124"/>
    </source>
</evidence>
<comment type="caution">
    <text evidence="10">The sequence shown here is derived from an EMBL/GenBank/DDBJ whole genome shotgun (WGS) entry which is preliminary data.</text>
</comment>
<dbReference type="GO" id="GO:0003677">
    <property type="term" value="F:DNA binding"/>
    <property type="evidence" value="ECO:0007669"/>
    <property type="project" value="UniProtKB-KW"/>
</dbReference>
<feature type="compositionally biased region" description="Acidic residues" evidence="7">
    <location>
        <begin position="41"/>
        <end position="71"/>
    </location>
</feature>
<dbReference type="RefSeq" id="WP_139923955.1">
    <property type="nucleotide sequence ID" value="NZ_CBCSLE010000016.1"/>
</dbReference>
<feature type="region of interest" description="Disordered" evidence="7">
    <location>
        <begin position="1"/>
        <end position="83"/>
    </location>
</feature>
<evidence type="ECO:0000256" key="1">
    <source>
        <dbReference type="ARBA" id="ARBA00007788"/>
    </source>
</evidence>
<evidence type="ECO:0000256" key="2">
    <source>
        <dbReference type="ARBA" id="ARBA00023015"/>
    </source>
</evidence>
<dbReference type="InterPro" id="IPR013325">
    <property type="entry name" value="RNA_pol_sigma_r2"/>
</dbReference>
<comment type="similarity">
    <text evidence="1 6">Belongs to the sigma-70 factor family.</text>
</comment>
<dbReference type="Gene3D" id="1.20.120.1810">
    <property type="match status" value="1"/>
</dbReference>
<dbReference type="EMBL" id="JAAAPK010000003">
    <property type="protein sequence ID" value="NBC40877.1"/>
    <property type="molecule type" value="Genomic_DNA"/>
</dbReference>
<dbReference type="InterPro" id="IPR000943">
    <property type="entry name" value="RNA_pol_sigma70"/>
</dbReference>
<dbReference type="PROSITE" id="PS00716">
    <property type="entry name" value="SIGMA70_2"/>
    <property type="match status" value="1"/>
</dbReference>
<proteinExistence type="inferred from homology"/>
<dbReference type="PRINTS" id="PR00046">
    <property type="entry name" value="SIGMA70FCT"/>
</dbReference>
<evidence type="ECO:0000256" key="4">
    <source>
        <dbReference type="ARBA" id="ARBA00023125"/>
    </source>
</evidence>
<dbReference type="PROSITE" id="PS00715">
    <property type="entry name" value="SIGMA70_1"/>
    <property type="match status" value="1"/>
</dbReference>
<sequence length="380" mass="42694">MANGRKRTNGPAAPRPRAKRPAASARPGTARQGTPENPQALDEEVEETAQDPDALEPDLTELSEAEAEIEESPAPARAARPAALVRAESSSALTNRDPLQAYMAEVTKHPLLTREEEHQLAKEYQASGNVRAAYRLVASNLRLVVKLAHEYHRNPLSLLDLVQEGNIGLMQAVKKYDPDRGVKLSSYAAWWIRAYILRYIMDNWKMVKLGTTEAQRKLFFKLRQEQEKLISQGFEASPRLLAERLNVTEQDVVEMDQRLGHDEVSIDAPLGNDGDSGSTRADRYLPSSAVPADERLGSEQLKALFRENLAAFAQTLEGKERYIFEHRLTADEPLTLQDIGDKYGVSRERARQIEAALINRMREFMRERIPDFDMVAVPKG</sequence>
<dbReference type="InterPro" id="IPR014284">
    <property type="entry name" value="RNA_pol_sigma-70_dom"/>
</dbReference>
<dbReference type="InterPro" id="IPR013324">
    <property type="entry name" value="RNA_pol_sigma_r3/r4-like"/>
</dbReference>
<dbReference type="NCBIfam" id="TIGR02937">
    <property type="entry name" value="sigma70-ECF"/>
    <property type="match status" value="1"/>
</dbReference>
<comment type="function">
    <text evidence="6">Sigma factors are initiation factors that promote the attachment of RNA polymerase to specific initiation sites and are then released.</text>
</comment>
<dbReference type="PANTHER" id="PTHR30376">
    <property type="entry name" value="SIGMA FACTOR RPOH HEAT SHOCK RELATED"/>
    <property type="match status" value="1"/>
</dbReference>
<reference evidence="10 11" key="1">
    <citation type="submission" date="2020-01" db="EMBL/GenBank/DDBJ databases">
        <title>The draft genome sequence of Corallococcus exiguus DSM 14696.</title>
        <authorList>
            <person name="Zhang X."/>
            <person name="Zhu H."/>
        </authorList>
    </citation>
    <scope>NUCLEOTIDE SEQUENCE [LARGE SCALE GENOMIC DNA]</scope>
    <source>
        <strain evidence="10 11">DSM 14696</strain>
    </source>
</reference>
<feature type="domain" description="RNA polymerase sigma-70" evidence="8">
    <location>
        <begin position="160"/>
        <end position="173"/>
    </location>
</feature>
<dbReference type="GO" id="GO:0016987">
    <property type="term" value="F:sigma factor activity"/>
    <property type="evidence" value="ECO:0007669"/>
    <property type="project" value="UniProtKB-KW"/>
</dbReference>
<evidence type="ECO:0000259" key="8">
    <source>
        <dbReference type="PROSITE" id="PS00715"/>
    </source>
</evidence>
<evidence type="ECO:0000259" key="9">
    <source>
        <dbReference type="PROSITE" id="PS00716"/>
    </source>
</evidence>
<keyword evidence="11" id="KW-1185">Reference proteome</keyword>
<dbReference type="InterPro" id="IPR007630">
    <property type="entry name" value="RNA_pol_sigma70_r4"/>
</dbReference>
<dbReference type="Pfam" id="PF04545">
    <property type="entry name" value="Sigma70_r4"/>
    <property type="match status" value="1"/>
</dbReference>
<dbReference type="Proteomes" id="UP000537825">
    <property type="component" value="Unassembled WGS sequence"/>
</dbReference>
<dbReference type="GO" id="GO:0006352">
    <property type="term" value="P:DNA-templated transcription initiation"/>
    <property type="evidence" value="ECO:0007669"/>
    <property type="project" value="InterPro"/>
</dbReference>
<evidence type="ECO:0000256" key="5">
    <source>
        <dbReference type="ARBA" id="ARBA00023163"/>
    </source>
</evidence>
<feature type="compositionally biased region" description="Low complexity" evidence="7">
    <location>
        <begin position="72"/>
        <end position="83"/>
    </location>
</feature>
<dbReference type="InterPro" id="IPR050813">
    <property type="entry name" value="Sigma-70_Factor"/>
</dbReference>
<dbReference type="AlphaFoldDB" id="A0A7X5BU56"/>
<feature type="domain" description="RNA polymerase sigma-70" evidence="9">
    <location>
        <begin position="335"/>
        <end position="361"/>
    </location>
</feature>
<evidence type="ECO:0000313" key="10">
    <source>
        <dbReference type="EMBL" id="NBC40877.1"/>
    </source>
</evidence>
<organism evidence="10 11">
    <name type="scientific">Corallococcus exiguus</name>
    <dbReference type="NCBI Taxonomy" id="83462"/>
    <lineage>
        <taxon>Bacteria</taxon>
        <taxon>Pseudomonadati</taxon>
        <taxon>Myxococcota</taxon>
        <taxon>Myxococcia</taxon>
        <taxon>Myxococcales</taxon>
        <taxon>Cystobacterineae</taxon>
        <taxon>Myxococcaceae</taxon>
        <taxon>Corallococcus</taxon>
    </lineage>
</organism>
<dbReference type="InterPro" id="IPR009042">
    <property type="entry name" value="RNA_pol_sigma70_r1_2"/>
</dbReference>